<keyword evidence="1" id="KW-0472">Membrane</keyword>
<keyword evidence="1" id="KW-0812">Transmembrane</keyword>
<sequence>MVESWSPSIFTYIPKTKNVLLTGGAFGIEVGLPAIIAYSIVIIYVCLGSKNDEKHVM</sequence>
<reference evidence="2" key="2">
    <citation type="journal article" date="2021" name="PeerJ">
        <title>Extensive microbial diversity within the chicken gut microbiome revealed by metagenomics and culture.</title>
        <authorList>
            <person name="Gilroy R."/>
            <person name="Ravi A."/>
            <person name="Getino M."/>
            <person name="Pursley I."/>
            <person name="Horton D.L."/>
            <person name="Alikhan N.F."/>
            <person name="Baker D."/>
            <person name="Gharbi K."/>
            <person name="Hall N."/>
            <person name="Watson M."/>
            <person name="Adriaenssens E.M."/>
            <person name="Foster-Nyarko E."/>
            <person name="Jarju S."/>
            <person name="Secka A."/>
            <person name="Antonio M."/>
            <person name="Oren A."/>
            <person name="Chaudhuri R.R."/>
            <person name="La Ragione R."/>
            <person name="Hildebrand F."/>
            <person name="Pallen M.J."/>
        </authorList>
    </citation>
    <scope>NUCLEOTIDE SEQUENCE</scope>
    <source>
        <strain evidence="2">E3-2379</strain>
    </source>
</reference>
<gene>
    <name evidence="2" type="ORF">IAC13_01170</name>
</gene>
<evidence type="ECO:0000256" key="1">
    <source>
        <dbReference type="SAM" id="Phobius"/>
    </source>
</evidence>
<feature type="transmembrane region" description="Helical" evidence="1">
    <location>
        <begin position="20"/>
        <end position="47"/>
    </location>
</feature>
<accession>A0A9D9HZT3</accession>
<evidence type="ECO:0000313" key="3">
    <source>
        <dbReference type="Proteomes" id="UP000823618"/>
    </source>
</evidence>
<dbReference type="Proteomes" id="UP000823618">
    <property type="component" value="Unassembled WGS sequence"/>
</dbReference>
<proteinExistence type="predicted"/>
<reference evidence="2" key="1">
    <citation type="submission" date="2020-10" db="EMBL/GenBank/DDBJ databases">
        <authorList>
            <person name="Gilroy R."/>
        </authorList>
    </citation>
    <scope>NUCLEOTIDE SEQUENCE</scope>
    <source>
        <strain evidence="2">E3-2379</strain>
    </source>
</reference>
<protein>
    <submittedName>
        <fullName evidence="2">Uncharacterized protein</fullName>
    </submittedName>
</protein>
<dbReference type="EMBL" id="JADIML010000032">
    <property type="protein sequence ID" value="MBO8462523.1"/>
    <property type="molecule type" value="Genomic_DNA"/>
</dbReference>
<dbReference type="AlphaFoldDB" id="A0A9D9HZT3"/>
<organism evidence="2 3">
    <name type="scientific">Candidatus Scybalomonas excrementavium</name>
    <dbReference type="NCBI Taxonomy" id="2840943"/>
    <lineage>
        <taxon>Bacteria</taxon>
        <taxon>Bacillati</taxon>
        <taxon>Bacillota</taxon>
        <taxon>Clostridia</taxon>
        <taxon>Lachnospirales</taxon>
        <taxon>Lachnospiraceae</taxon>
        <taxon>Lachnospiraceae incertae sedis</taxon>
        <taxon>Candidatus Scybalomonas</taxon>
    </lineage>
</organism>
<comment type="caution">
    <text evidence="2">The sequence shown here is derived from an EMBL/GenBank/DDBJ whole genome shotgun (WGS) entry which is preliminary data.</text>
</comment>
<keyword evidence="1" id="KW-1133">Transmembrane helix</keyword>
<evidence type="ECO:0000313" key="2">
    <source>
        <dbReference type="EMBL" id="MBO8462523.1"/>
    </source>
</evidence>
<name>A0A9D9HZT3_9FIRM</name>